<comment type="caution">
    <text evidence="1">The sequence shown here is derived from an EMBL/GenBank/DDBJ whole genome shotgun (WGS) entry which is preliminary data.</text>
</comment>
<reference evidence="2" key="1">
    <citation type="journal article" date="2023" name="Nat. Plants">
        <title>Single-cell RNA sequencing provides a high-resolution roadmap for understanding the multicellular compartmentation of specialized metabolism.</title>
        <authorList>
            <person name="Sun S."/>
            <person name="Shen X."/>
            <person name="Li Y."/>
            <person name="Li Y."/>
            <person name="Wang S."/>
            <person name="Li R."/>
            <person name="Zhang H."/>
            <person name="Shen G."/>
            <person name="Guo B."/>
            <person name="Wei J."/>
            <person name="Xu J."/>
            <person name="St-Pierre B."/>
            <person name="Chen S."/>
            <person name="Sun C."/>
        </authorList>
    </citation>
    <scope>NUCLEOTIDE SEQUENCE [LARGE SCALE GENOMIC DNA]</scope>
</reference>
<evidence type="ECO:0000313" key="1">
    <source>
        <dbReference type="EMBL" id="KAI5673538.1"/>
    </source>
</evidence>
<dbReference type="EMBL" id="CM044703">
    <property type="protein sequence ID" value="KAI5673538.1"/>
    <property type="molecule type" value="Genomic_DNA"/>
</dbReference>
<proteinExistence type="predicted"/>
<protein>
    <submittedName>
        <fullName evidence="1">Uncharacterized protein</fullName>
    </submittedName>
</protein>
<accession>A0ACC0BLP8</accession>
<gene>
    <name evidence="1" type="ORF">M9H77_13902</name>
</gene>
<evidence type="ECO:0000313" key="2">
    <source>
        <dbReference type="Proteomes" id="UP001060085"/>
    </source>
</evidence>
<name>A0ACC0BLP8_CATRO</name>
<dbReference type="Proteomes" id="UP001060085">
    <property type="component" value="Linkage Group LG03"/>
</dbReference>
<organism evidence="1 2">
    <name type="scientific">Catharanthus roseus</name>
    <name type="common">Madagascar periwinkle</name>
    <name type="synonym">Vinca rosea</name>
    <dbReference type="NCBI Taxonomy" id="4058"/>
    <lineage>
        <taxon>Eukaryota</taxon>
        <taxon>Viridiplantae</taxon>
        <taxon>Streptophyta</taxon>
        <taxon>Embryophyta</taxon>
        <taxon>Tracheophyta</taxon>
        <taxon>Spermatophyta</taxon>
        <taxon>Magnoliopsida</taxon>
        <taxon>eudicotyledons</taxon>
        <taxon>Gunneridae</taxon>
        <taxon>Pentapetalae</taxon>
        <taxon>asterids</taxon>
        <taxon>lamiids</taxon>
        <taxon>Gentianales</taxon>
        <taxon>Apocynaceae</taxon>
        <taxon>Rauvolfioideae</taxon>
        <taxon>Vinceae</taxon>
        <taxon>Catharanthinae</taxon>
        <taxon>Catharanthus</taxon>
    </lineage>
</organism>
<sequence>MSLRELLEDLESLKETFIWSGDGSESEEPTTVVVPQSREVFQQQEMTVLDKFFSLRYGLAQKEATRLMGYSELSNSDGLGRRSTKTPTNLPEQRGMRITQFRNPSARSRELNQSVEVNRGLHYEEVHEQLFELERRGELLANQDAGAPYSSRTGFSQNIVVQPNSSSQQLVIVVDDTNVTNVNSSESDHINVHKKQSDVWTLDREYGISRDVLEQHSSQKLGDVAKILKAVPTAVSRSTLKRICRKNGIFRWPPGKAKTSKHGLTEQEFLQTTQGNVKESTQRNKPLYNPAQEKYSASNVQTTTNAGEALDDSSIMVKATYKDDIIKFRFPVSSGKLDLEKEIAMRLKLSVGSFKIEYLDEDDEWILIACDTDIETCVSTLKSPGKTTIKILVS</sequence>
<keyword evidence="2" id="KW-1185">Reference proteome</keyword>